<dbReference type="RefSeq" id="WP_143406469.1">
    <property type="nucleotide sequence ID" value="NZ_CWGJ01000019.1"/>
</dbReference>
<accession>A0A0H5E646</accession>
<dbReference type="AlphaFoldDB" id="A0A0H5E646"/>
<gene>
    <name evidence="1" type="ORF">ELAC_1394</name>
</gene>
<evidence type="ECO:0000313" key="1">
    <source>
        <dbReference type="EMBL" id="CRX38730.1"/>
    </source>
</evidence>
<name>A0A0H5E646_9BACT</name>
<dbReference type="EMBL" id="CWGJ01000019">
    <property type="protein sequence ID" value="CRX38730.1"/>
    <property type="molecule type" value="Genomic_DNA"/>
</dbReference>
<dbReference type="Proteomes" id="UP000220251">
    <property type="component" value="Unassembled WGS sequence"/>
</dbReference>
<organism evidence="1 2">
    <name type="scientific">Estrella lausannensis</name>
    <dbReference type="NCBI Taxonomy" id="483423"/>
    <lineage>
        <taxon>Bacteria</taxon>
        <taxon>Pseudomonadati</taxon>
        <taxon>Chlamydiota</taxon>
        <taxon>Chlamydiia</taxon>
        <taxon>Parachlamydiales</taxon>
        <taxon>Candidatus Criblamydiaceae</taxon>
        <taxon>Estrella</taxon>
    </lineage>
</organism>
<protein>
    <submittedName>
        <fullName evidence="1">Uncharacterized protein</fullName>
    </submittedName>
</protein>
<proteinExistence type="predicted"/>
<evidence type="ECO:0000313" key="2">
    <source>
        <dbReference type="Proteomes" id="UP000220251"/>
    </source>
</evidence>
<keyword evidence="2" id="KW-1185">Reference proteome</keyword>
<reference evidence="2" key="1">
    <citation type="submission" date="2015-06" db="EMBL/GenBank/DDBJ databases">
        <authorList>
            <person name="Bertelli C."/>
        </authorList>
    </citation>
    <scope>NUCLEOTIDE SEQUENCE [LARGE SCALE GENOMIC DNA]</scope>
    <source>
        <strain evidence="2">CRIB-30</strain>
    </source>
</reference>
<sequence length="151" mass="16507">MITPVSINTVWISPDIDDDRCTIGYKKTLNCENDIKKAQTCLENTFNGDCVDKTTAPINHCVDKTASCSKKSFCNFTSTNSSVDKMASVSKKVSHASVLTSAASLNCTGMLAVESFKFAMRCETKQNPDGTTTLVRVHNRPYFPDSDSDSD</sequence>